<accession>A0A7C5YXG6</accession>
<dbReference type="AlphaFoldDB" id="A0A7C5YXG6"/>
<sequence length="153" mass="17186">MNEDNNYKPKSEEDAIIEKILEHLGRFCPKCGEPRSAKNIKITGRVGSSLVVHIQCDKCGSQSLLNIIPNIGLSMLEGLITDVRGEEFPRFARSRRVNKDDILDIYVLMEKVKDAEELISKLSSAKKGVKNENLKPLRYPPFSDATELIGLED</sequence>
<organism evidence="1">
    <name type="scientific">candidate division CPR3 bacterium</name>
    <dbReference type="NCBI Taxonomy" id="2268181"/>
    <lineage>
        <taxon>Bacteria</taxon>
        <taxon>Bacteria division CPR3</taxon>
    </lineage>
</organism>
<proteinExistence type="predicted"/>
<evidence type="ECO:0000313" key="1">
    <source>
        <dbReference type="EMBL" id="HHR92083.1"/>
    </source>
</evidence>
<dbReference type="EMBL" id="DRVY01000031">
    <property type="protein sequence ID" value="HHR92083.1"/>
    <property type="molecule type" value="Genomic_DNA"/>
</dbReference>
<name>A0A7C5YXG6_UNCC3</name>
<gene>
    <name evidence="1" type="ORF">ENL96_01030</name>
</gene>
<reference evidence="1" key="1">
    <citation type="journal article" date="2020" name="mSystems">
        <title>Genome- and Community-Level Interaction Insights into Carbon Utilization and Element Cycling Functions of Hydrothermarchaeota in Hydrothermal Sediment.</title>
        <authorList>
            <person name="Zhou Z."/>
            <person name="Liu Y."/>
            <person name="Xu W."/>
            <person name="Pan J."/>
            <person name="Luo Z.H."/>
            <person name="Li M."/>
        </authorList>
    </citation>
    <scope>NUCLEOTIDE SEQUENCE [LARGE SCALE GENOMIC DNA]</scope>
    <source>
        <strain evidence="1">SpSt-1042</strain>
    </source>
</reference>
<comment type="caution">
    <text evidence="1">The sequence shown here is derived from an EMBL/GenBank/DDBJ whole genome shotgun (WGS) entry which is preliminary data.</text>
</comment>
<protein>
    <submittedName>
        <fullName evidence="1">Uncharacterized protein</fullName>
    </submittedName>
</protein>